<dbReference type="Pfam" id="PF01370">
    <property type="entry name" value="Epimerase"/>
    <property type="match status" value="1"/>
</dbReference>
<dbReference type="InterPro" id="IPR036291">
    <property type="entry name" value="NAD(P)-bd_dom_sf"/>
</dbReference>
<keyword evidence="4" id="KW-1185">Reference proteome</keyword>
<comment type="caution">
    <text evidence="3">The sequence shown here is derived from an EMBL/GenBank/DDBJ whole genome shotgun (WGS) entry which is preliminary data.</text>
</comment>
<comment type="similarity">
    <text evidence="1">Belongs to the NAD(P)-dependent epimerase/dehydratase family.</text>
</comment>
<sequence length="323" mass="34969">MSLSGKRILITGGAGFIGTTLARRLVDDNTVVAMDNLHRDALSGTALAEHPNFTFVQGDILEPERLTELARDATHIVHAAAIAGVDTVLASPVRTMRVNTIGTYNVLEAALTTKDTLERLIEFSTSEVFGQHAFNVGEGHVTTIGSVGEARWTYAVSKLAGEHMTHAYHDEFGLPTVTVRPFNIYGPGQIGGGAIRAFIEAALDGRELTIHGDGSQIRAWTYVDDMVEGLLLALEHPAAVGESFNIGNPRSAVTIFDLAQRIKRLTGAAAGITFQPLHYTDVELRIPNATKARELIGFEAKVELDDGLERTIAWYRERRLGAA</sequence>
<reference evidence="4" key="2">
    <citation type="journal article" date="2019" name="MicrobiologyOpen">
        <title>High-quality draft genome sequence of Gaiella occulta isolated from a 150 meter deep mineral water borehole and comparison with the genome sequences of other deep-branching lineages of the phylum Actinobacteria.</title>
        <authorList>
            <person name="Severino R."/>
            <person name="Froufe H.J.C."/>
            <person name="Barroso C."/>
            <person name="Albuquerque L."/>
            <person name="Lobo-da-Cunha A."/>
            <person name="da Costa M.S."/>
            <person name="Egas C."/>
        </authorList>
    </citation>
    <scope>NUCLEOTIDE SEQUENCE [LARGE SCALE GENOMIC DNA]</scope>
    <source>
        <strain evidence="4">F2-233</strain>
    </source>
</reference>
<dbReference type="PANTHER" id="PTHR43000">
    <property type="entry name" value="DTDP-D-GLUCOSE 4,6-DEHYDRATASE-RELATED"/>
    <property type="match status" value="1"/>
</dbReference>
<evidence type="ECO:0000313" key="3">
    <source>
        <dbReference type="EMBL" id="RDI74243.1"/>
    </source>
</evidence>
<dbReference type="SUPFAM" id="SSF51735">
    <property type="entry name" value="NAD(P)-binding Rossmann-fold domains"/>
    <property type="match status" value="1"/>
</dbReference>
<evidence type="ECO:0000313" key="4">
    <source>
        <dbReference type="Proteomes" id="UP000254134"/>
    </source>
</evidence>
<dbReference type="InterPro" id="IPR001509">
    <property type="entry name" value="Epimerase_deHydtase"/>
</dbReference>
<feature type="domain" description="NAD-dependent epimerase/dehydratase" evidence="2">
    <location>
        <begin position="8"/>
        <end position="247"/>
    </location>
</feature>
<dbReference type="RefSeq" id="WP_220150542.1">
    <property type="nucleotide sequence ID" value="NZ_QQZY01000004.1"/>
</dbReference>
<dbReference type="Proteomes" id="UP000254134">
    <property type="component" value="Unassembled WGS sequence"/>
</dbReference>
<dbReference type="EMBL" id="QQZY01000004">
    <property type="protein sequence ID" value="RDI74243.1"/>
    <property type="molecule type" value="Genomic_DNA"/>
</dbReference>
<reference evidence="3 4" key="1">
    <citation type="submission" date="2018-07" db="EMBL/GenBank/DDBJ databases">
        <title>High-quality-draft genome sequence of Gaiella occulta.</title>
        <authorList>
            <person name="Severino R."/>
            <person name="Froufe H.J.C."/>
            <person name="Rainey F.A."/>
            <person name="Barroso C."/>
            <person name="Albuquerque L."/>
            <person name="Lobo-Da-Cunha A."/>
            <person name="Da Costa M.S."/>
            <person name="Egas C."/>
        </authorList>
    </citation>
    <scope>NUCLEOTIDE SEQUENCE [LARGE SCALE GENOMIC DNA]</scope>
    <source>
        <strain evidence="3 4">F2-233</strain>
    </source>
</reference>
<evidence type="ECO:0000259" key="2">
    <source>
        <dbReference type="Pfam" id="PF01370"/>
    </source>
</evidence>
<accession>A0A7M2YVT3</accession>
<proteinExistence type="inferred from homology"/>
<protein>
    <submittedName>
        <fullName evidence="3">Nucleoside-diphosphate-sugar epimerase</fullName>
    </submittedName>
</protein>
<name>A0A7M2YVT3_9ACTN</name>
<organism evidence="3 4">
    <name type="scientific">Gaiella occulta</name>
    <dbReference type="NCBI Taxonomy" id="1002870"/>
    <lineage>
        <taxon>Bacteria</taxon>
        <taxon>Bacillati</taxon>
        <taxon>Actinomycetota</taxon>
        <taxon>Thermoleophilia</taxon>
        <taxon>Gaiellales</taxon>
        <taxon>Gaiellaceae</taxon>
        <taxon>Gaiella</taxon>
    </lineage>
</organism>
<gene>
    <name evidence="3" type="ORF">Gocc_1819</name>
</gene>
<dbReference type="AlphaFoldDB" id="A0A7M2YVT3"/>
<dbReference type="Gene3D" id="3.40.50.720">
    <property type="entry name" value="NAD(P)-binding Rossmann-like Domain"/>
    <property type="match status" value="1"/>
</dbReference>
<evidence type="ECO:0000256" key="1">
    <source>
        <dbReference type="ARBA" id="ARBA00007637"/>
    </source>
</evidence>